<sequence length="133" mass="14560">MTDHDSPNDIDRNKWTRALLFGSAGAFGSGLAGAIWYTKRRQAKHDTLVKQVIEQNQAKHGTNTIPDYQAPKMTPEELEVAKKQARFFAVKTLGLGTLLALSGAGMLAVGVGYWLEVRNVSQEQRGESGQMNA</sequence>
<evidence type="ECO:0000313" key="2">
    <source>
        <dbReference type="EMBL" id="ORX58086.1"/>
    </source>
</evidence>
<reference evidence="2 3" key="1">
    <citation type="submission" date="2016-07" db="EMBL/GenBank/DDBJ databases">
        <title>Pervasive Adenine N6-methylation of Active Genes in Fungi.</title>
        <authorList>
            <consortium name="DOE Joint Genome Institute"/>
            <person name="Mondo S.J."/>
            <person name="Dannebaum R.O."/>
            <person name="Kuo R.C."/>
            <person name="Labutti K."/>
            <person name="Haridas S."/>
            <person name="Kuo A."/>
            <person name="Salamov A."/>
            <person name="Ahrendt S.R."/>
            <person name="Lipzen A."/>
            <person name="Sullivan W."/>
            <person name="Andreopoulos W.B."/>
            <person name="Clum A."/>
            <person name="Lindquist E."/>
            <person name="Daum C."/>
            <person name="Ramamoorthy G.K."/>
            <person name="Gryganskyi A."/>
            <person name="Culley D."/>
            <person name="Magnuson J.K."/>
            <person name="James T.Y."/>
            <person name="O'Malley M.A."/>
            <person name="Stajich J.E."/>
            <person name="Spatafora J.W."/>
            <person name="Visel A."/>
            <person name="Grigoriev I.V."/>
        </authorList>
    </citation>
    <scope>NUCLEOTIDE SEQUENCE [LARGE SCALE GENOMIC DNA]</scope>
    <source>
        <strain evidence="2 3">NRRL 3301</strain>
    </source>
</reference>
<accession>A0A1X2GP16</accession>
<dbReference type="Proteomes" id="UP000242146">
    <property type="component" value="Unassembled WGS sequence"/>
</dbReference>
<gene>
    <name evidence="2" type="ORF">DM01DRAFT_1333758</name>
</gene>
<comment type="caution">
    <text evidence="2">The sequence shown here is derived from an EMBL/GenBank/DDBJ whole genome shotgun (WGS) entry which is preliminary data.</text>
</comment>
<dbReference type="AlphaFoldDB" id="A0A1X2GP16"/>
<keyword evidence="1" id="KW-1133">Transmembrane helix</keyword>
<feature type="transmembrane region" description="Helical" evidence="1">
    <location>
        <begin position="92"/>
        <end position="115"/>
    </location>
</feature>
<keyword evidence="1" id="KW-0472">Membrane</keyword>
<organism evidence="2 3">
    <name type="scientific">Hesseltinella vesiculosa</name>
    <dbReference type="NCBI Taxonomy" id="101127"/>
    <lineage>
        <taxon>Eukaryota</taxon>
        <taxon>Fungi</taxon>
        <taxon>Fungi incertae sedis</taxon>
        <taxon>Mucoromycota</taxon>
        <taxon>Mucoromycotina</taxon>
        <taxon>Mucoromycetes</taxon>
        <taxon>Mucorales</taxon>
        <taxon>Cunninghamellaceae</taxon>
        <taxon>Hesseltinella</taxon>
    </lineage>
</organism>
<evidence type="ECO:0000256" key="1">
    <source>
        <dbReference type="SAM" id="Phobius"/>
    </source>
</evidence>
<keyword evidence="3" id="KW-1185">Reference proteome</keyword>
<protein>
    <recommendedName>
        <fullName evidence="4">Transmembrane protein</fullName>
    </recommendedName>
</protein>
<keyword evidence="1" id="KW-0812">Transmembrane</keyword>
<dbReference type="OrthoDB" id="2378895at2759"/>
<evidence type="ECO:0008006" key="4">
    <source>
        <dbReference type="Google" id="ProtNLM"/>
    </source>
</evidence>
<evidence type="ECO:0000313" key="3">
    <source>
        <dbReference type="Proteomes" id="UP000242146"/>
    </source>
</evidence>
<feature type="transmembrane region" description="Helical" evidence="1">
    <location>
        <begin position="15"/>
        <end position="37"/>
    </location>
</feature>
<proteinExistence type="predicted"/>
<name>A0A1X2GP16_9FUNG</name>
<dbReference type="EMBL" id="MCGT01000007">
    <property type="protein sequence ID" value="ORX58086.1"/>
    <property type="molecule type" value="Genomic_DNA"/>
</dbReference>